<dbReference type="PANTHER" id="PTHR45865">
    <property type="entry name" value="E3 UBIQUITIN-PROTEIN LIGASE SHPRH FAMILY MEMBER"/>
    <property type="match status" value="1"/>
</dbReference>
<feature type="non-terminal residue" evidence="7">
    <location>
        <position position="563"/>
    </location>
</feature>
<keyword evidence="3" id="KW-0862">Zinc</keyword>
<feature type="compositionally biased region" description="Low complexity" evidence="5">
    <location>
        <begin position="516"/>
        <end position="528"/>
    </location>
</feature>
<dbReference type="InterPro" id="IPR013083">
    <property type="entry name" value="Znf_RING/FYVE/PHD"/>
</dbReference>
<dbReference type="Proteomes" id="UP001357485">
    <property type="component" value="Unassembled WGS sequence"/>
</dbReference>
<evidence type="ECO:0000256" key="2">
    <source>
        <dbReference type="ARBA" id="ARBA00022771"/>
    </source>
</evidence>
<dbReference type="InterPro" id="IPR052583">
    <property type="entry name" value="ATP-helicase/E3_Ub-Ligase"/>
</dbReference>
<evidence type="ECO:0000313" key="8">
    <source>
        <dbReference type="Proteomes" id="UP001357485"/>
    </source>
</evidence>
<gene>
    <name evidence="7" type="ORF">LTR16_004910</name>
</gene>
<dbReference type="Pfam" id="PF26021">
    <property type="entry name" value="Ferritin_C144_05"/>
    <property type="match status" value="1"/>
</dbReference>
<dbReference type="PROSITE" id="PS00518">
    <property type="entry name" value="ZF_RING_1"/>
    <property type="match status" value="1"/>
</dbReference>
<evidence type="ECO:0000259" key="6">
    <source>
        <dbReference type="PROSITE" id="PS50089"/>
    </source>
</evidence>
<dbReference type="Pfam" id="PF13920">
    <property type="entry name" value="zf-C3HC4_3"/>
    <property type="match status" value="1"/>
</dbReference>
<keyword evidence="2 4" id="KW-0863">Zinc-finger</keyword>
<dbReference type="Gene3D" id="3.30.40.10">
    <property type="entry name" value="Zinc/RING finger domain, C3HC4 (zinc finger)"/>
    <property type="match status" value="1"/>
</dbReference>
<dbReference type="EMBL" id="JAVRRA010025337">
    <property type="protein sequence ID" value="KAK5118532.1"/>
    <property type="molecule type" value="Genomic_DNA"/>
</dbReference>
<dbReference type="CDD" id="cd16449">
    <property type="entry name" value="RING-HC"/>
    <property type="match status" value="1"/>
</dbReference>
<accession>A0ABR0KRH8</accession>
<keyword evidence="8" id="KW-1185">Reference proteome</keyword>
<name>A0ABR0KRH8_9PEZI</name>
<organism evidence="7 8">
    <name type="scientific">Cryomyces antarcticus</name>
    <dbReference type="NCBI Taxonomy" id="329879"/>
    <lineage>
        <taxon>Eukaryota</taxon>
        <taxon>Fungi</taxon>
        <taxon>Dikarya</taxon>
        <taxon>Ascomycota</taxon>
        <taxon>Pezizomycotina</taxon>
        <taxon>Dothideomycetes</taxon>
        <taxon>Dothideomycetes incertae sedis</taxon>
        <taxon>Cryomyces</taxon>
    </lineage>
</organism>
<reference evidence="7 8" key="1">
    <citation type="submission" date="2023-08" db="EMBL/GenBank/DDBJ databases">
        <title>Black Yeasts Isolated from many extreme environments.</title>
        <authorList>
            <person name="Coleine C."/>
            <person name="Stajich J.E."/>
            <person name="Selbmann L."/>
        </authorList>
    </citation>
    <scope>NUCLEOTIDE SEQUENCE [LARGE SCALE GENOMIC DNA]</scope>
    <source>
        <strain evidence="7 8">CCFEE 536</strain>
    </source>
</reference>
<evidence type="ECO:0000256" key="1">
    <source>
        <dbReference type="ARBA" id="ARBA00022723"/>
    </source>
</evidence>
<keyword evidence="1" id="KW-0479">Metal-binding</keyword>
<evidence type="ECO:0000313" key="7">
    <source>
        <dbReference type="EMBL" id="KAK5118532.1"/>
    </source>
</evidence>
<dbReference type="PROSITE" id="PS50089">
    <property type="entry name" value="ZF_RING_2"/>
    <property type="match status" value="1"/>
</dbReference>
<protein>
    <recommendedName>
        <fullName evidence="6">RING-type domain-containing protein</fullName>
    </recommendedName>
</protein>
<comment type="caution">
    <text evidence="7">The sequence shown here is derived from an EMBL/GenBank/DDBJ whole genome shotgun (WGS) entry which is preliminary data.</text>
</comment>
<evidence type="ECO:0000256" key="4">
    <source>
        <dbReference type="PROSITE-ProRule" id="PRU00175"/>
    </source>
</evidence>
<dbReference type="SUPFAM" id="SSF57850">
    <property type="entry name" value="RING/U-box"/>
    <property type="match status" value="1"/>
</dbReference>
<proteinExistence type="predicted"/>
<feature type="domain" description="RING-type" evidence="6">
    <location>
        <begin position="452"/>
        <end position="490"/>
    </location>
</feature>
<dbReference type="InterPro" id="IPR059033">
    <property type="entry name" value="C144_05_dom"/>
</dbReference>
<dbReference type="SMART" id="SM00184">
    <property type="entry name" value="RING"/>
    <property type="match status" value="1"/>
</dbReference>
<dbReference type="InterPro" id="IPR017907">
    <property type="entry name" value="Znf_RING_CS"/>
</dbReference>
<evidence type="ECO:0000256" key="3">
    <source>
        <dbReference type="ARBA" id="ARBA00022833"/>
    </source>
</evidence>
<feature type="region of interest" description="Disordered" evidence="5">
    <location>
        <begin position="509"/>
        <end position="528"/>
    </location>
</feature>
<dbReference type="InterPro" id="IPR001841">
    <property type="entry name" value="Znf_RING"/>
</dbReference>
<evidence type="ECO:0000256" key="5">
    <source>
        <dbReference type="SAM" id="MobiDB-lite"/>
    </source>
</evidence>
<feature type="region of interest" description="Disordered" evidence="5">
    <location>
        <begin position="55"/>
        <end position="82"/>
    </location>
</feature>
<dbReference type="PANTHER" id="PTHR45865:SF1">
    <property type="entry name" value="E3 UBIQUITIN-PROTEIN LIGASE SHPRH"/>
    <property type="match status" value="1"/>
</dbReference>
<sequence>MQVLRAHIIANDKSNTKRAESAREIYLQALKRVDGIVEQCREQLREEERRVCDLEGKPETEVLATSGSDETDDEEQSTEKQGRVGAYKKNLRLALEVQHTCVFFVATSFFQTKSNLDLTSPESEEFHRLETRETEYYDRAKLIRKELLQESYKKAERLMRKIEQHKRLNTFTQLSNLPTLQSAGGIENRKILEKMDILGDILDEQATQLNAWRAKIVDLLLKPLVDEEEGLETTGDEYEDSTKQQDELYVYIDALKAIVSDRTQLVTGLENALIDHEARYSKKLAEKGEGHAPELTLSTLTIREKLKPKPEDGSLRGLLTEVRAMETALEWQEGGSSKRASAELSIVQQHLKVLQQASNIQAKSTTGLEKELDLFRSTMNLRLAFYARLQQISDTVAPHKEELDEELDRKALDDAERKETDLSARLGKLKTDQRFLCHLRLESTTEEIQKICVICQSTFVNGVLTVCGHQYCKECIGHWWSSHQTCPVCKKYLRKSDFHPITYKPRTLHAREENQSTTNSSSSPDSVFPSTQLSIYSDMSSAIMREIQSIDIDGSFGVKIDTL</sequence>